<protein>
    <submittedName>
        <fullName evidence="1">Bacterial protein of uncharacterized function (DUF945)</fullName>
    </submittedName>
</protein>
<evidence type="ECO:0000313" key="1">
    <source>
        <dbReference type="EMBL" id="CUU89317.1"/>
    </source>
</evidence>
<name>A0A9W5AW69_CAMHY</name>
<dbReference type="Proteomes" id="UP000052257">
    <property type="component" value="Unassembled WGS sequence"/>
</dbReference>
<sequence length="422" mass="48624">MMKKTVIFIVLLIICALATQFSVWWFFQKNSKSVLLNLQSDEYINVLDKNFSSGFFKFDSFIDIELKNNNLKEIFNANEFIKIRLNLSGKQDLFSAFSTGYITVLNSPYIDFVRSIFGDEKFINLNTYFKFNGDSVVDTYILPAKFKYNDLSIDISSAKLSAIISKDMIKDVNATLDYAKFSIDDMQANITNLSYAIKPKIPINIMNIDKTALTDANTTTKISKIDIVSNFVNLYFDDISSFWQVSSQDDTTWFVNDLNIKNIDILGVKFKNFNFLSNAQNIDKISYQNIIYGLKKSSYYDINNEILHIMRKNPRFNIEKFSFENTNGDKFTLDCSFWIDSSSNIANFDEIEERIKFAGNLELTNSISSFLPLFPFLAMYEDKLVEAGILIKTPNSYKAKFKISDDNKDIIFNDVNILSNFL</sequence>
<accession>A0A9W5AW69</accession>
<proteinExistence type="predicted"/>
<evidence type="ECO:0000313" key="2">
    <source>
        <dbReference type="Proteomes" id="UP000052257"/>
    </source>
</evidence>
<reference evidence="1 2" key="1">
    <citation type="submission" date="2015-11" db="EMBL/GenBank/DDBJ databases">
        <authorList>
            <consortium name="Pathogen Informatics"/>
        </authorList>
    </citation>
    <scope>NUCLEOTIDE SEQUENCE [LARGE SCALE GENOMIC DNA]</scope>
    <source>
        <strain evidence="1 2">006A-0191</strain>
    </source>
</reference>
<dbReference type="AlphaFoldDB" id="A0A9W5AW69"/>
<comment type="caution">
    <text evidence="1">The sequence shown here is derived from an EMBL/GenBank/DDBJ whole genome shotgun (WGS) entry which is preliminary data.</text>
</comment>
<organism evidence="1 2">
    <name type="scientific">Campylobacter hyointestinalis subsp. hyointestinalis</name>
    <dbReference type="NCBI Taxonomy" id="91352"/>
    <lineage>
        <taxon>Bacteria</taxon>
        <taxon>Pseudomonadati</taxon>
        <taxon>Campylobacterota</taxon>
        <taxon>Epsilonproteobacteria</taxon>
        <taxon>Campylobacterales</taxon>
        <taxon>Campylobacteraceae</taxon>
        <taxon>Campylobacter</taxon>
    </lineage>
</organism>
<gene>
    <name evidence="1" type="ORF">ERS739220_01995</name>
</gene>
<dbReference type="EMBL" id="FAUW01000005">
    <property type="protein sequence ID" value="CUU89317.1"/>
    <property type="molecule type" value="Genomic_DNA"/>
</dbReference>